<dbReference type="PANTHER" id="PTHR30534">
    <property type="entry name" value="FLAGELLAR MOTOR SWITCH PROTEIN FLIG"/>
    <property type="match status" value="1"/>
</dbReference>
<keyword evidence="8" id="KW-0472">Membrane</keyword>
<evidence type="ECO:0000313" key="14">
    <source>
        <dbReference type="EMBL" id="TRW14098.1"/>
    </source>
</evidence>
<dbReference type="Gene3D" id="1.10.220.30">
    <property type="match status" value="3"/>
</dbReference>
<keyword evidence="14" id="KW-0966">Cell projection</keyword>
<comment type="function">
    <text evidence="10">FliG is one of three proteins (FliG, FliN, FliM) that forms the rotor-mounted switch complex (C ring), located at the base of the basal body. This complex interacts with the CheY and CheZ chemotaxis proteins, in addition to contacting components of the motor that determine the direction of flagellar rotation.</text>
</comment>
<keyword evidence="15" id="KW-1185">Reference proteome</keyword>
<dbReference type="AlphaFoldDB" id="A0A552U7A3"/>
<dbReference type="RefSeq" id="WP_144237304.1">
    <property type="nucleotide sequence ID" value="NZ_VJWA01000002.1"/>
</dbReference>
<organism evidence="14 15">
    <name type="scientific">Glacieibacterium frigidum</name>
    <dbReference type="NCBI Taxonomy" id="2593303"/>
    <lineage>
        <taxon>Bacteria</taxon>
        <taxon>Pseudomonadati</taxon>
        <taxon>Pseudomonadota</taxon>
        <taxon>Alphaproteobacteria</taxon>
        <taxon>Sphingomonadales</taxon>
        <taxon>Sphingosinicellaceae</taxon>
        <taxon>Glacieibacterium</taxon>
    </lineage>
</organism>
<dbReference type="InterPro" id="IPR028263">
    <property type="entry name" value="FliG_N"/>
</dbReference>
<keyword evidence="6" id="KW-0145">Chemotaxis</keyword>
<evidence type="ECO:0000256" key="6">
    <source>
        <dbReference type="ARBA" id="ARBA00022500"/>
    </source>
</evidence>
<dbReference type="OrthoDB" id="9780302at2"/>
<gene>
    <name evidence="14" type="ORF">FMM06_10220</name>
</gene>
<keyword evidence="7" id="KW-0283">Flagellar rotation</keyword>
<dbReference type="GO" id="GO:0005886">
    <property type="term" value="C:plasma membrane"/>
    <property type="evidence" value="ECO:0007669"/>
    <property type="project" value="UniProtKB-SubCell"/>
</dbReference>
<dbReference type="Proteomes" id="UP000317894">
    <property type="component" value="Unassembled WGS sequence"/>
</dbReference>
<protein>
    <recommendedName>
        <fullName evidence="4">Flagellar motor switch protein FliG</fullName>
    </recommendedName>
</protein>
<evidence type="ECO:0000313" key="15">
    <source>
        <dbReference type="Proteomes" id="UP000317894"/>
    </source>
</evidence>
<evidence type="ECO:0000259" key="12">
    <source>
        <dbReference type="Pfam" id="PF14841"/>
    </source>
</evidence>
<dbReference type="GO" id="GO:0071973">
    <property type="term" value="P:bacterial-type flagellum-dependent cell motility"/>
    <property type="evidence" value="ECO:0007669"/>
    <property type="project" value="InterPro"/>
</dbReference>
<evidence type="ECO:0000256" key="5">
    <source>
        <dbReference type="ARBA" id="ARBA00022475"/>
    </source>
</evidence>
<dbReference type="InterPro" id="IPR000090">
    <property type="entry name" value="Flg_Motor_Flig"/>
</dbReference>
<dbReference type="InterPro" id="IPR023087">
    <property type="entry name" value="Flg_Motor_Flig_C"/>
</dbReference>
<proteinExistence type="inferred from homology"/>
<feature type="domain" description="Flagellar motor switch protein FliG C-terminal" evidence="11">
    <location>
        <begin position="219"/>
        <end position="323"/>
    </location>
</feature>
<evidence type="ECO:0000256" key="9">
    <source>
        <dbReference type="ARBA" id="ARBA00023143"/>
    </source>
</evidence>
<dbReference type="Pfam" id="PF14842">
    <property type="entry name" value="FliG_N"/>
    <property type="match status" value="1"/>
</dbReference>
<dbReference type="GO" id="GO:0006935">
    <property type="term" value="P:chemotaxis"/>
    <property type="evidence" value="ECO:0007669"/>
    <property type="project" value="UniProtKB-KW"/>
</dbReference>
<comment type="similarity">
    <text evidence="3">Belongs to the FliG family.</text>
</comment>
<dbReference type="EMBL" id="VJWA01000002">
    <property type="protein sequence ID" value="TRW14098.1"/>
    <property type="molecule type" value="Genomic_DNA"/>
</dbReference>
<evidence type="ECO:0000259" key="13">
    <source>
        <dbReference type="Pfam" id="PF14842"/>
    </source>
</evidence>
<comment type="caution">
    <text evidence="14">The sequence shown here is derived from an EMBL/GenBank/DDBJ whole genome shotgun (WGS) entry which is preliminary data.</text>
</comment>
<reference evidence="14 15" key="1">
    <citation type="submission" date="2019-07" db="EMBL/GenBank/DDBJ databases">
        <title>Novel species isolated from glacier.</title>
        <authorList>
            <person name="Liu Q."/>
            <person name="Xin Y.-H."/>
        </authorList>
    </citation>
    <scope>NUCLEOTIDE SEQUENCE [LARGE SCALE GENOMIC DNA]</scope>
    <source>
        <strain evidence="14 15">LB1R16</strain>
    </source>
</reference>
<accession>A0A552U7A3</accession>
<evidence type="ECO:0000256" key="4">
    <source>
        <dbReference type="ARBA" id="ARBA00021870"/>
    </source>
</evidence>
<dbReference type="GO" id="GO:0009425">
    <property type="term" value="C:bacterial-type flagellum basal body"/>
    <property type="evidence" value="ECO:0007669"/>
    <property type="project" value="UniProtKB-SubCell"/>
</dbReference>
<keyword evidence="9" id="KW-0975">Bacterial flagellum</keyword>
<dbReference type="GO" id="GO:0003774">
    <property type="term" value="F:cytoskeletal motor activity"/>
    <property type="evidence" value="ECO:0007669"/>
    <property type="project" value="InterPro"/>
</dbReference>
<evidence type="ECO:0000256" key="3">
    <source>
        <dbReference type="ARBA" id="ARBA00010299"/>
    </source>
</evidence>
<evidence type="ECO:0000256" key="2">
    <source>
        <dbReference type="ARBA" id="ARBA00004413"/>
    </source>
</evidence>
<keyword evidence="5" id="KW-1003">Cell membrane</keyword>
<feature type="domain" description="Flagellar motor switch protein FliG N-terminal" evidence="13">
    <location>
        <begin position="6"/>
        <end position="100"/>
    </location>
</feature>
<evidence type="ECO:0000259" key="11">
    <source>
        <dbReference type="Pfam" id="PF01706"/>
    </source>
</evidence>
<comment type="subcellular location">
    <subcellularLocation>
        <location evidence="1">Bacterial flagellum basal body</location>
    </subcellularLocation>
    <subcellularLocation>
        <location evidence="2">Cell membrane</location>
        <topology evidence="2">Peripheral membrane protein</topology>
        <orientation evidence="2">Cytoplasmic side</orientation>
    </subcellularLocation>
</comment>
<dbReference type="InterPro" id="IPR032779">
    <property type="entry name" value="FliG_M"/>
</dbReference>
<evidence type="ECO:0000256" key="10">
    <source>
        <dbReference type="ARBA" id="ARBA00025598"/>
    </source>
</evidence>
<keyword evidence="14" id="KW-0282">Flagellum</keyword>
<evidence type="ECO:0000256" key="1">
    <source>
        <dbReference type="ARBA" id="ARBA00004117"/>
    </source>
</evidence>
<dbReference type="SUPFAM" id="SSF48029">
    <property type="entry name" value="FliG"/>
    <property type="match status" value="2"/>
</dbReference>
<keyword evidence="14" id="KW-0969">Cilium</keyword>
<dbReference type="PRINTS" id="PR00954">
    <property type="entry name" value="FLGMOTORFLIG"/>
</dbReference>
<dbReference type="PANTHER" id="PTHR30534:SF0">
    <property type="entry name" value="FLAGELLAR MOTOR SWITCH PROTEIN FLIG"/>
    <property type="match status" value="1"/>
</dbReference>
<sequence length="331" mass="33835">MTPQPLTGAQQCAVLMLLLDEGVAALLLRGLAADEVRDVGDAMLSVAEIEPAAIDGVLDIFAARHAEVAALGRDGAQLRTLMHQAFGEPRAGALLGRLPPPVTPVPFATLAWIDPATIAALIEAEHPQVGAVLLAHLPADTGAAVLAALPPELQPGLLVRLSRLGPVSAATLAGLEADLEQALLVHRAARASTARGGTAAAALLMGGVADPARLIEAVRGVDDGLADAIAEQLFVFADLIRIDARGLQAVVREVDTERLVVALKGADAPLRAHILAAMSSRAAAQVEDALMGLGPQKRDDVTAAQAGIAGIVRSLAERGELMLPGSGAGYV</sequence>
<dbReference type="InterPro" id="IPR011002">
    <property type="entry name" value="FliG_a-hlx"/>
</dbReference>
<name>A0A552U7A3_9SPHN</name>
<evidence type="ECO:0000256" key="8">
    <source>
        <dbReference type="ARBA" id="ARBA00023136"/>
    </source>
</evidence>
<dbReference type="Pfam" id="PF01706">
    <property type="entry name" value="FliG_C"/>
    <property type="match status" value="1"/>
</dbReference>
<dbReference type="Pfam" id="PF14841">
    <property type="entry name" value="FliG_M"/>
    <property type="match status" value="1"/>
</dbReference>
<evidence type="ECO:0000256" key="7">
    <source>
        <dbReference type="ARBA" id="ARBA00022779"/>
    </source>
</evidence>
<feature type="domain" description="Flagellar motor switch protein FliG middle" evidence="12">
    <location>
        <begin position="115"/>
        <end position="183"/>
    </location>
</feature>